<organism evidence="2 3">
    <name type="scientific">Granulicella cerasi</name>
    <dbReference type="NCBI Taxonomy" id="741063"/>
    <lineage>
        <taxon>Bacteria</taxon>
        <taxon>Pseudomonadati</taxon>
        <taxon>Acidobacteriota</taxon>
        <taxon>Terriglobia</taxon>
        <taxon>Terriglobales</taxon>
        <taxon>Acidobacteriaceae</taxon>
        <taxon>Granulicella</taxon>
    </lineage>
</organism>
<reference evidence="3" key="1">
    <citation type="journal article" date="2019" name="Int. J. Syst. Evol. Microbiol.">
        <title>The Global Catalogue of Microorganisms (GCM) 10K type strain sequencing project: providing services to taxonomists for standard genome sequencing and annotation.</title>
        <authorList>
            <consortium name="The Broad Institute Genomics Platform"/>
            <consortium name="The Broad Institute Genome Sequencing Center for Infectious Disease"/>
            <person name="Wu L."/>
            <person name="Ma J."/>
        </authorList>
    </citation>
    <scope>NUCLEOTIDE SEQUENCE [LARGE SCALE GENOMIC DNA]</scope>
    <source>
        <strain evidence="3">CGMCC 1.16026</strain>
    </source>
</reference>
<keyword evidence="3" id="KW-1185">Reference proteome</keyword>
<name>A0ABW1Z9A5_9BACT</name>
<dbReference type="Proteomes" id="UP001596391">
    <property type="component" value="Unassembled WGS sequence"/>
</dbReference>
<dbReference type="EMBL" id="JBHSWI010000001">
    <property type="protein sequence ID" value="MFC6645699.1"/>
    <property type="molecule type" value="Genomic_DNA"/>
</dbReference>
<accession>A0ABW1Z9A5</accession>
<comment type="caution">
    <text evidence="2">The sequence shown here is derived from an EMBL/GenBank/DDBJ whole genome shotgun (WGS) entry which is preliminary data.</text>
</comment>
<dbReference type="RefSeq" id="WP_263369420.1">
    <property type="nucleotide sequence ID" value="NZ_JAGSYD010000001.1"/>
</dbReference>
<protein>
    <submittedName>
        <fullName evidence="2">Uncharacterized protein</fullName>
    </submittedName>
</protein>
<proteinExistence type="predicted"/>
<sequence>MRPSSRSYDACAFRHRLGFYQLRRFVDEHYGASHIIGIALDGFPIYGGRDVNGNIVDVTLDACNGITSATPEFPGGAYHYVLPLDASGNPVKTKQSSMNCYTGTVSATLSAQMKRFGCTMPLQLASGKMRLPDGREVTRAEARIWMKQRMPSMMDGIQMASGPVDRRSITTSHRGREGMNMPGM</sequence>
<evidence type="ECO:0000313" key="2">
    <source>
        <dbReference type="EMBL" id="MFC6645699.1"/>
    </source>
</evidence>
<feature type="region of interest" description="Disordered" evidence="1">
    <location>
        <begin position="156"/>
        <end position="184"/>
    </location>
</feature>
<evidence type="ECO:0000313" key="3">
    <source>
        <dbReference type="Proteomes" id="UP001596391"/>
    </source>
</evidence>
<gene>
    <name evidence="2" type="ORF">ACFQBQ_08935</name>
</gene>
<evidence type="ECO:0000256" key="1">
    <source>
        <dbReference type="SAM" id="MobiDB-lite"/>
    </source>
</evidence>